<feature type="transmembrane region" description="Helical" evidence="10">
    <location>
        <begin position="204"/>
        <end position="227"/>
    </location>
</feature>
<evidence type="ECO:0000256" key="8">
    <source>
        <dbReference type="ARBA" id="ARBA00022989"/>
    </source>
</evidence>
<evidence type="ECO:0000256" key="7">
    <source>
        <dbReference type="ARBA" id="ARBA00022824"/>
    </source>
</evidence>
<feature type="transmembrane region" description="Helical" evidence="10">
    <location>
        <begin position="179"/>
        <end position="197"/>
    </location>
</feature>
<evidence type="ECO:0000256" key="10">
    <source>
        <dbReference type="RuleBase" id="RU363075"/>
    </source>
</evidence>
<dbReference type="PANTHER" id="PTHR22760:SF2">
    <property type="entry name" value="ALPHA-1,2-MANNOSYLTRANSFERASE ALG9"/>
    <property type="match status" value="1"/>
</dbReference>
<dbReference type="GO" id="GO:0005789">
    <property type="term" value="C:endoplasmic reticulum membrane"/>
    <property type="evidence" value="ECO:0007669"/>
    <property type="project" value="UniProtKB-SubCell"/>
</dbReference>
<accession>W7I1N2</accession>
<keyword evidence="6 10" id="KW-0812">Transmembrane</keyword>
<evidence type="ECO:0000256" key="3">
    <source>
        <dbReference type="ARBA" id="ARBA00007063"/>
    </source>
</evidence>
<dbReference type="OrthoDB" id="497541at2759"/>
<reference evidence="12 13" key="1">
    <citation type="submission" date="2013-05" db="EMBL/GenBank/DDBJ databases">
        <title>Drechslerella stenobrocha genome reveals carnivorous origination and mechanical trapping mechanism of predatory fungi.</title>
        <authorList>
            <person name="Liu X."/>
            <person name="Zhang W."/>
            <person name="Liu K."/>
        </authorList>
    </citation>
    <scope>NUCLEOTIDE SEQUENCE [LARGE SCALE GENOMIC DNA]</scope>
    <source>
        <strain evidence="12 13">248</strain>
    </source>
</reference>
<protein>
    <recommendedName>
        <fullName evidence="10">Mannosyltransferase</fullName>
        <ecNumber evidence="10">2.4.1.-</ecNumber>
    </recommendedName>
</protein>
<proteinExistence type="inferred from homology"/>
<feature type="transmembrane region" description="Helical" evidence="10">
    <location>
        <begin position="299"/>
        <end position="328"/>
    </location>
</feature>
<dbReference type="EC" id="2.4.1.-" evidence="10"/>
<keyword evidence="7 10" id="KW-0256">Endoplasmic reticulum</keyword>
<comment type="subcellular location">
    <subcellularLocation>
        <location evidence="1 10">Endoplasmic reticulum membrane</location>
        <topology evidence="1 10">Multi-pass membrane protein</topology>
    </subcellularLocation>
</comment>
<evidence type="ECO:0000256" key="9">
    <source>
        <dbReference type="ARBA" id="ARBA00023136"/>
    </source>
</evidence>
<dbReference type="InterPro" id="IPR005599">
    <property type="entry name" value="GPI_mannosylTrfase"/>
</dbReference>
<evidence type="ECO:0000313" key="12">
    <source>
        <dbReference type="EMBL" id="EWC46143.1"/>
    </source>
</evidence>
<name>W7I1N2_9PEZI</name>
<evidence type="ECO:0000256" key="5">
    <source>
        <dbReference type="ARBA" id="ARBA00022679"/>
    </source>
</evidence>
<evidence type="ECO:0000256" key="11">
    <source>
        <dbReference type="SAM" id="MobiDB-lite"/>
    </source>
</evidence>
<dbReference type="GO" id="GO:0000026">
    <property type="term" value="F:alpha-1,2-mannosyltransferase activity"/>
    <property type="evidence" value="ECO:0007669"/>
    <property type="project" value="TreeGrafter"/>
</dbReference>
<gene>
    <name evidence="12" type="ORF">DRE_04717</name>
</gene>
<feature type="transmembrane region" description="Helical" evidence="10">
    <location>
        <begin position="41"/>
        <end position="64"/>
    </location>
</feature>
<organism evidence="12 13">
    <name type="scientific">Drechslerella stenobrocha 248</name>
    <dbReference type="NCBI Taxonomy" id="1043628"/>
    <lineage>
        <taxon>Eukaryota</taxon>
        <taxon>Fungi</taxon>
        <taxon>Dikarya</taxon>
        <taxon>Ascomycota</taxon>
        <taxon>Pezizomycotina</taxon>
        <taxon>Orbiliomycetes</taxon>
        <taxon>Orbiliales</taxon>
        <taxon>Orbiliaceae</taxon>
        <taxon>Drechslerella</taxon>
    </lineage>
</organism>
<keyword evidence="5" id="KW-0808">Transferase</keyword>
<evidence type="ECO:0000256" key="6">
    <source>
        <dbReference type="ARBA" id="ARBA00022692"/>
    </source>
</evidence>
<evidence type="ECO:0000256" key="4">
    <source>
        <dbReference type="ARBA" id="ARBA00022676"/>
    </source>
</evidence>
<dbReference type="EMBL" id="KI966421">
    <property type="protein sequence ID" value="EWC46143.1"/>
    <property type="molecule type" value="Genomic_DNA"/>
</dbReference>
<feature type="transmembrane region" description="Helical" evidence="10">
    <location>
        <begin position="239"/>
        <end position="260"/>
    </location>
</feature>
<dbReference type="HOGENOM" id="CLU_052523_0_0_1"/>
<feature type="transmembrane region" description="Helical" evidence="10">
    <location>
        <begin position="99"/>
        <end position="119"/>
    </location>
</feature>
<dbReference type="AlphaFoldDB" id="W7I1N2"/>
<dbReference type="GO" id="GO:0006487">
    <property type="term" value="P:protein N-linked glycosylation"/>
    <property type="evidence" value="ECO:0007669"/>
    <property type="project" value="TreeGrafter"/>
</dbReference>
<feature type="region of interest" description="Disordered" evidence="11">
    <location>
        <begin position="1"/>
        <end position="20"/>
    </location>
</feature>
<keyword evidence="9 10" id="KW-0472">Membrane</keyword>
<dbReference type="PANTHER" id="PTHR22760">
    <property type="entry name" value="GLYCOSYLTRANSFERASE"/>
    <property type="match status" value="1"/>
</dbReference>
<keyword evidence="8 10" id="KW-1133">Transmembrane helix</keyword>
<dbReference type="UniPathway" id="UPA00378"/>
<dbReference type="Proteomes" id="UP000024837">
    <property type="component" value="Unassembled WGS sequence"/>
</dbReference>
<evidence type="ECO:0000256" key="1">
    <source>
        <dbReference type="ARBA" id="ARBA00004477"/>
    </source>
</evidence>
<keyword evidence="13" id="KW-1185">Reference proteome</keyword>
<keyword evidence="4 10" id="KW-0328">Glycosyltransferase</keyword>
<evidence type="ECO:0000256" key="2">
    <source>
        <dbReference type="ARBA" id="ARBA00004922"/>
    </source>
</evidence>
<sequence length="329" mass="36492">MALASGDSIKTAGAAAKRRPEHSINSKAFCRPTTHTERCPYLPYHFVLSITLVSGFVSAFLATISDCDEVFNYWEPTHYLSHGHGLQTWEYSPVYAIRSWLYVGLHSLLAWPFTTLLGIDKTSEFLILRGILAATSSIAQAELFDALSRFADPDIGIFFVLISVPSAGMFQAMPAYLPSSFAMNFVMFGTAAFLRNVRSPARALLFFAIAGLLGWPFSLALVLPQLFFWAWETSKHQDMASILGLLFWSLPGPLVVLALVTFFDSLAYRKIVFVPLSIVLYNVFGGEGRGPDLYGTEPWWYYLANLSLNFNVMAVAALLSGSSLFLLFD</sequence>
<comment type="similarity">
    <text evidence="3 10">Belongs to the glycosyltransferase 22 family.</text>
</comment>
<dbReference type="Pfam" id="PF03901">
    <property type="entry name" value="Glyco_transf_22"/>
    <property type="match status" value="1"/>
</dbReference>
<comment type="pathway">
    <text evidence="2">Protein modification; protein glycosylation.</text>
</comment>
<evidence type="ECO:0000313" key="13">
    <source>
        <dbReference type="Proteomes" id="UP000024837"/>
    </source>
</evidence>